<dbReference type="GO" id="GO:0008270">
    <property type="term" value="F:zinc ion binding"/>
    <property type="evidence" value="ECO:0007669"/>
    <property type="project" value="UniProtKB-KW"/>
</dbReference>
<keyword evidence="3" id="KW-0862">Zinc</keyword>
<dbReference type="GO" id="GO:0004842">
    <property type="term" value="F:ubiquitin-protein transferase activity"/>
    <property type="evidence" value="ECO:0007669"/>
    <property type="project" value="TreeGrafter"/>
</dbReference>
<evidence type="ECO:0008006" key="7">
    <source>
        <dbReference type="Google" id="ProtNLM"/>
    </source>
</evidence>
<feature type="coiled-coil region" evidence="4">
    <location>
        <begin position="147"/>
        <end position="209"/>
    </location>
</feature>
<proteinExistence type="predicted"/>
<keyword evidence="2" id="KW-0863">Zinc-finger</keyword>
<dbReference type="FunFam" id="3.30.40.10:FF:000239">
    <property type="entry name" value="probable BOI-related E3 ubiquitin-protein ligase 2"/>
    <property type="match status" value="1"/>
</dbReference>
<reference evidence="5" key="1">
    <citation type="submission" date="2022-02" db="EMBL/GenBank/DDBJ databases">
        <authorList>
            <person name="Henning P.M."/>
            <person name="McCubbin A.G."/>
            <person name="Shore J.S."/>
        </authorList>
    </citation>
    <scope>NUCLEOTIDE SEQUENCE</scope>
    <source>
        <strain evidence="5">F60SS</strain>
        <tissue evidence="5">Leaves</tissue>
    </source>
</reference>
<dbReference type="PANTHER" id="PTHR42647">
    <property type="entry name" value="SBP (S-RIBONUCLEASE BINDING PROTEIN) FAMILY PROTEIN"/>
    <property type="match status" value="1"/>
</dbReference>
<evidence type="ECO:0000313" key="5">
    <source>
        <dbReference type="EMBL" id="KAJ4833510.1"/>
    </source>
</evidence>
<comment type="caution">
    <text evidence="5">The sequence shown here is derived from an EMBL/GenBank/DDBJ whole genome shotgun (WGS) entry which is preliminary data.</text>
</comment>
<keyword evidence="4" id="KW-0175">Coiled coil</keyword>
<keyword evidence="1" id="KW-0479">Metal-binding</keyword>
<dbReference type="Proteomes" id="UP001141552">
    <property type="component" value="Unassembled WGS sequence"/>
</dbReference>
<dbReference type="OrthoDB" id="1711136at2759"/>
<dbReference type="AlphaFoldDB" id="A0A9Q0FMX4"/>
<dbReference type="Pfam" id="PF13920">
    <property type="entry name" value="zf-C3HC4_3"/>
    <property type="match status" value="1"/>
</dbReference>
<evidence type="ECO:0000256" key="3">
    <source>
        <dbReference type="ARBA" id="ARBA00022833"/>
    </source>
</evidence>
<reference evidence="5" key="2">
    <citation type="journal article" date="2023" name="Plants (Basel)">
        <title>Annotation of the Turnera subulata (Passifloraceae) Draft Genome Reveals the S-Locus Evolved after the Divergence of Turneroideae from Passifloroideae in a Stepwise Manner.</title>
        <authorList>
            <person name="Henning P.M."/>
            <person name="Roalson E.H."/>
            <person name="Mir W."/>
            <person name="McCubbin A.G."/>
            <person name="Shore J.S."/>
        </authorList>
    </citation>
    <scope>NUCLEOTIDE SEQUENCE</scope>
    <source>
        <strain evidence="5">F60SS</strain>
    </source>
</reference>
<keyword evidence="6" id="KW-1185">Reference proteome</keyword>
<protein>
    <recommendedName>
        <fullName evidence="7">RING-type domain-containing protein</fullName>
    </recommendedName>
</protein>
<dbReference type="PANTHER" id="PTHR42647:SF22">
    <property type="entry name" value="BOI-RELATED E3 UBIQUITIN-PROTEIN LIGASE 2-RELATED"/>
    <property type="match status" value="1"/>
</dbReference>
<gene>
    <name evidence="5" type="ORF">Tsubulata_008015</name>
</gene>
<organism evidence="5 6">
    <name type="scientific">Turnera subulata</name>
    <dbReference type="NCBI Taxonomy" id="218843"/>
    <lineage>
        <taxon>Eukaryota</taxon>
        <taxon>Viridiplantae</taxon>
        <taxon>Streptophyta</taxon>
        <taxon>Embryophyta</taxon>
        <taxon>Tracheophyta</taxon>
        <taxon>Spermatophyta</taxon>
        <taxon>Magnoliopsida</taxon>
        <taxon>eudicotyledons</taxon>
        <taxon>Gunneridae</taxon>
        <taxon>Pentapetalae</taxon>
        <taxon>rosids</taxon>
        <taxon>fabids</taxon>
        <taxon>Malpighiales</taxon>
        <taxon>Passifloraceae</taxon>
        <taxon>Turnera</taxon>
    </lineage>
</organism>
<dbReference type="EMBL" id="JAKUCV010004929">
    <property type="protein sequence ID" value="KAJ4833510.1"/>
    <property type="molecule type" value="Genomic_DNA"/>
</dbReference>
<dbReference type="Gene3D" id="3.30.40.10">
    <property type="entry name" value="Zinc/RING finger domain, C3HC4 (zinc finger)"/>
    <property type="match status" value="1"/>
</dbReference>
<evidence type="ECO:0000256" key="4">
    <source>
        <dbReference type="SAM" id="Coils"/>
    </source>
</evidence>
<dbReference type="InterPro" id="IPR013083">
    <property type="entry name" value="Znf_RING/FYVE/PHD"/>
</dbReference>
<evidence type="ECO:0000313" key="6">
    <source>
        <dbReference type="Proteomes" id="UP001141552"/>
    </source>
</evidence>
<accession>A0A9Q0FMX4</accession>
<sequence length="286" mass="32012">MAVQAQLYPESLGLPMCALQDWMVNNPVSVSGLEADLCFANYPQQQPPHPPPPEPTQDHFLQQQRSQNYGFDTCTLGPSSSSSSTCDSSFSMALSQSLDAHLEMQTREVDCILRLQSERLRSTLQEQRKRQLSILLKSMESKASWLMRQKEEDLAQARKRNMELEACLRRAQKDGESWQQMARSKEATIVDLNKSLEQVRERVALASNRAHDAESYCCGGGGGGSCESTEQQQEKTIGCKRCNSRRSCVVFLPCRHLSSCKPCEAFLGFCPVCQSVKEASMEVFLA</sequence>
<name>A0A9Q0FMX4_9ROSI</name>
<evidence type="ECO:0000256" key="1">
    <source>
        <dbReference type="ARBA" id="ARBA00022723"/>
    </source>
</evidence>
<evidence type="ECO:0000256" key="2">
    <source>
        <dbReference type="ARBA" id="ARBA00022771"/>
    </source>
</evidence>